<dbReference type="Pfam" id="PF00743">
    <property type="entry name" value="FMO-like"/>
    <property type="match status" value="1"/>
</dbReference>
<accession>A0A023PYQ4</accession>
<dbReference type="InterPro" id="IPR036188">
    <property type="entry name" value="FAD/NAD-bd_sf"/>
</dbReference>
<evidence type="ECO:0000256" key="8">
    <source>
        <dbReference type="SAM" id="MobiDB-lite"/>
    </source>
</evidence>
<keyword evidence="6" id="KW-0560">Oxidoreductase</keyword>
<dbReference type="SUPFAM" id="SSF53474">
    <property type="entry name" value="alpha/beta-Hydrolases"/>
    <property type="match status" value="1"/>
</dbReference>
<dbReference type="EMBL" id="KJ411867">
    <property type="protein sequence ID" value="AHX39388.1"/>
    <property type="molecule type" value="Genomic_DNA"/>
</dbReference>
<dbReference type="InterPro" id="IPR051820">
    <property type="entry name" value="FAD-binding_MO"/>
</dbReference>
<comment type="similarity">
    <text evidence="2">Belongs to the FAD-binding monooxygenase family.</text>
</comment>
<feature type="domain" description="AB hydrolase-1" evidence="9">
    <location>
        <begin position="580"/>
        <end position="829"/>
    </location>
</feature>
<dbReference type="GO" id="GO:0004499">
    <property type="term" value="F:N,N-dimethylaniline monooxygenase activity"/>
    <property type="evidence" value="ECO:0007669"/>
    <property type="project" value="InterPro"/>
</dbReference>
<dbReference type="InterPro" id="IPR020946">
    <property type="entry name" value="Flavin_mOase-like"/>
</dbReference>
<reference evidence="10" key="1">
    <citation type="submission" date="2014-02" db="EMBL/GenBank/DDBJ databases">
        <title>Streptomyces sp. WT6 mevalonate pathway gene cluster, complete sequence.</title>
        <authorList>
            <person name="Wang T."/>
            <person name="Qin Z."/>
        </authorList>
    </citation>
    <scope>NUCLEOTIDE SEQUENCE</scope>
    <source>
        <strain evidence="10">WT6</strain>
    </source>
</reference>
<evidence type="ECO:0000256" key="3">
    <source>
        <dbReference type="ARBA" id="ARBA00022630"/>
    </source>
</evidence>
<gene>
    <name evidence="10" type="ORF">wt6.11</name>
</gene>
<keyword evidence="3" id="KW-0285">Flavoprotein</keyword>
<evidence type="ECO:0000256" key="5">
    <source>
        <dbReference type="ARBA" id="ARBA00022857"/>
    </source>
</evidence>
<dbReference type="Pfam" id="PF00561">
    <property type="entry name" value="Abhydrolase_1"/>
    <property type="match status" value="1"/>
</dbReference>
<evidence type="ECO:0000256" key="6">
    <source>
        <dbReference type="ARBA" id="ARBA00023002"/>
    </source>
</evidence>
<dbReference type="SUPFAM" id="SSF51905">
    <property type="entry name" value="FAD/NAD(P)-binding domain"/>
    <property type="match status" value="2"/>
</dbReference>
<keyword evidence="7" id="KW-0503">Monooxygenase</keyword>
<feature type="compositionally biased region" description="Basic and acidic residues" evidence="8">
    <location>
        <begin position="863"/>
        <end position="888"/>
    </location>
</feature>
<dbReference type="PANTHER" id="PTHR43872:SF1">
    <property type="entry name" value="MONOOXYGENASE, PUTATIVE (AFU_ORTHOLOGUE AFUA_8G02570)-RELATED"/>
    <property type="match status" value="1"/>
</dbReference>
<dbReference type="Gene3D" id="3.50.50.60">
    <property type="entry name" value="FAD/NAD(P)-binding domain"/>
    <property type="match status" value="1"/>
</dbReference>
<dbReference type="PANTHER" id="PTHR43872">
    <property type="entry name" value="MONOOXYGENASE, PUTATIVE (AFU_ORTHOLOGUE AFUA_8G02570)-RELATED"/>
    <property type="match status" value="1"/>
</dbReference>
<name>A0A023PYQ4_9ACTN</name>
<feature type="region of interest" description="Disordered" evidence="8">
    <location>
        <begin position="459"/>
        <end position="479"/>
    </location>
</feature>
<evidence type="ECO:0000256" key="2">
    <source>
        <dbReference type="ARBA" id="ARBA00010139"/>
    </source>
</evidence>
<organism evidence="10">
    <name type="scientific">Streptomyces sp. WT6</name>
    <dbReference type="NCBI Taxonomy" id="1486372"/>
    <lineage>
        <taxon>Bacteria</taxon>
        <taxon>Bacillati</taxon>
        <taxon>Actinomycetota</taxon>
        <taxon>Actinomycetes</taxon>
        <taxon>Kitasatosporales</taxon>
        <taxon>Streptomycetaceae</taxon>
        <taxon>Streptomyces</taxon>
    </lineage>
</organism>
<keyword evidence="4" id="KW-0274">FAD</keyword>
<dbReference type="Gene3D" id="3.40.50.1820">
    <property type="entry name" value="alpha/beta hydrolase"/>
    <property type="match status" value="1"/>
</dbReference>
<dbReference type="FunFam" id="3.50.50.60:FF:000228">
    <property type="entry name" value="FAD-containing monooxygenase EthA"/>
    <property type="match status" value="1"/>
</dbReference>
<protein>
    <recommendedName>
        <fullName evidence="9">AB hydrolase-1 domain-containing protein</fullName>
    </recommendedName>
</protein>
<comment type="cofactor">
    <cofactor evidence="1">
        <name>FAD</name>
        <dbReference type="ChEBI" id="CHEBI:57692"/>
    </cofactor>
</comment>
<dbReference type="InterPro" id="IPR000073">
    <property type="entry name" value="AB_hydrolase_1"/>
</dbReference>
<dbReference type="InterPro" id="IPR029058">
    <property type="entry name" value="AB_hydrolase_fold"/>
</dbReference>
<dbReference type="GO" id="GO:0050661">
    <property type="term" value="F:NADP binding"/>
    <property type="evidence" value="ECO:0007669"/>
    <property type="project" value="InterPro"/>
</dbReference>
<dbReference type="AlphaFoldDB" id="A0A023PYQ4"/>
<proteinExistence type="inferred from homology"/>
<dbReference type="GO" id="GO:0050660">
    <property type="term" value="F:flavin adenine dinucleotide binding"/>
    <property type="evidence" value="ECO:0007669"/>
    <property type="project" value="InterPro"/>
</dbReference>
<evidence type="ECO:0000256" key="7">
    <source>
        <dbReference type="ARBA" id="ARBA00023033"/>
    </source>
</evidence>
<evidence type="ECO:0000259" key="9">
    <source>
        <dbReference type="Pfam" id="PF00561"/>
    </source>
</evidence>
<feature type="region of interest" description="Disordered" evidence="8">
    <location>
        <begin position="511"/>
        <end position="538"/>
    </location>
</feature>
<evidence type="ECO:0000256" key="4">
    <source>
        <dbReference type="ARBA" id="ARBA00022827"/>
    </source>
</evidence>
<evidence type="ECO:0000256" key="1">
    <source>
        <dbReference type="ARBA" id="ARBA00001974"/>
    </source>
</evidence>
<keyword evidence="5" id="KW-0521">NADP</keyword>
<sequence length="888" mass="97297">MQDAPCYRVCGAGCHWLPSRPAHHHGRAARHRLETPSMSDTSSVPVVEHLDVLIVGAGISGIGAGRYLKTELPSKSFAILEARAACGGTWDLFRYPGARSDSDLHTFGYEFKPWRDKESIASAPRILAYLRETVTENGLDRHIRYHHKVRSVAWSSEQARWSVQIARTDTDEQTTLRCACLFCAGGYYRYDEGFTPHIEGRDRFGGTIVHPQHWPDDLDCAGKRIVVIGSGATAVTLLPALAQSAAHVTMLQRTPSYILPVPKEDVIANAMTKLLGIRRGYALTRRKNIAQQRLIWSLCRRYPKVARRIIRWVNTKQLPDGYPVDEHFKPPYDPWDQRLCAVPDADLFKAIRAGTAAVVTDRISTFTESGVRLKSGRVLEGDIIVTATGLNVQAFGGIQVTVDGREIRLADTVAYKGMMLSGIPNLAYAVGYTNSSWTLKIRSAVPALLPPPGSHGCLRSHRLPSRGGGSDHGHPPLPRFRRRVRAACGRRVAAPRGPQALDDVDGLSLGHQAAPRRQRHRSGTALRTYHPRPSDQGGRLMNAQAPSADLGVPDPEHDLFVDLPNGVRICYRVQGPVGGPALLLLAGLGLDLTSWPQYMIRGFTERGFMVIRPDNRDAGHSSRIGTPPPGRLRQMLAKTRKDAYDLADMAADTLGLLDQLGIERAHLVGMSMGGMIAQTLASRHPERAATLTSIFSTTGHRHVGQPAFSTLTRIARPAPRTKEQWIRRHLALLRHIGSAAYPPDQDLERLWASTVWDRCDGHPAGAPMARQIAAIQASGDRTPELARITAPTLVIHGDTDRMVHPSGGHATAQAVPGARYLEIRGMAHHLAPGVLDRLVAATSGHAQRHDPPTPHPHLYTRPAPDDAHRRQADGHGQHLPEPDGGSRA</sequence>
<feature type="region of interest" description="Disordered" evidence="8">
    <location>
        <begin position="842"/>
        <end position="888"/>
    </location>
</feature>
<dbReference type="Pfam" id="PF13450">
    <property type="entry name" value="NAD_binding_8"/>
    <property type="match status" value="1"/>
</dbReference>
<evidence type="ECO:0000313" key="10">
    <source>
        <dbReference type="EMBL" id="AHX39388.1"/>
    </source>
</evidence>